<dbReference type="Proteomes" id="UP001454036">
    <property type="component" value="Unassembled WGS sequence"/>
</dbReference>
<gene>
    <name evidence="2" type="ORF">LIER_39386</name>
</gene>
<dbReference type="PANTHER" id="PTHR45023:SF4">
    <property type="entry name" value="GLYCINE-RICH PROTEIN-RELATED"/>
    <property type="match status" value="1"/>
</dbReference>
<dbReference type="EMBL" id="BAABME010021071">
    <property type="protein sequence ID" value="GAA0162291.1"/>
    <property type="molecule type" value="Genomic_DNA"/>
</dbReference>
<evidence type="ECO:0000256" key="1">
    <source>
        <dbReference type="SAM" id="MobiDB-lite"/>
    </source>
</evidence>
<name>A0AAV3QH16_LITER</name>
<protein>
    <recommendedName>
        <fullName evidence="4">No apical meristem-associated C-terminal domain-containing protein</fullName>
    </recommendedName>
</protein>
<organism evidence="2 3">
    <name type="scientific">Lithospermum erythrorhizon</name>
    <name type="common">Purple gromwell</name>
    <name type="synonym">Lithospermum officinale var. erythrorhizon</name>
    <dbReference type="NCBI Taxonomy" id="34254"/>
    <lineage>
        <taxon>Eukaryota</taxon>
        <taxon>Viridiplantae</taxon>
        <taxon>Streptophyta</taxon>
        <taxon>Embryophyta</taxon>
        <taxon>Tracheophyta</taxon>
        <taxon>Spermatophyta</taxon>
        <taxon>Magnoliopsida</taxon>
        <taxon>eudicotyledons</taxon>
        <taxon>Gunneridae</taxon>
        <taxon>Pentapetalae</taxon>
        <taxon>asterids</taxon>
        <taxon>lamiids</taxon>
        <taxon>Boraginales</taxon>
        <taxon>Boraginaceae</taxon>
        <taxon>Boraginoideae</taxon>
        <taxon>Lithospermeae</taxon>
        <taxon>Lithospermum</taxon>
    </lineage>
</organism>
<evidence type="ECO:0000313" key="2">
    <source>
        <dbReference type="EMBL" id="GAA0162291.1"/>
    </source>
</evidence>
<comment type="caution">
    <text evidence="2">The sequence shown here is derived from an EMBL/GenBank/DDBJ whole genome shotgun (WGS) entry which is preliminary data.</text>
</comment>
<feature type="compositionally biased region" description="Polar residues" evidence="1">
    <location>
        <begin position="12"/>
        <end position="44"/>
    </location>
</feature>
<reference evidence="2 3" key="1">
    <citation type="submission" date="2024-01" db="EMBL/GenBank/DDBJ databases">
        <title>The complete chloroplast genome sequence of Lithospermum erythrorhizon: insights into the phylogenetic relationship among Boraginaceae species and the maternal lineages of purple gromwells.</title>
        <authorList>
            <person name="Okada T."/>
            <person name="Watanabe K."/>
        </authorList>
    </citation>
    <scope>NUCLEOTIDE SEQUENCE [LARGE SCALE GENOMIC DNA]</scope>
</reference>
<proteinExistence type="predicted"/>
<keyword evidence="3" id="KW-1185">Reference proteome</keyword>
<evidence type="ECO:0000313" key="3">
    <source>
        <dbReference type="Proteomes" id="UP001454036"/>
    </source>
</evidence>
<accession>A0AAV3QH16</accession>
<dbReference type="AlphaFoldDB" id="A0AAV3QH16"/>
<feature type="region of interest" description="Disordered" evidence="1">
    <location>
        <begin position="1"/>
        <end position="44"/>
    </location>
</feature>
<dbReference type="PANTHER" id="PTHR45023">
    <property type="match status" value="1"/>
</dbReference>
<sequence length="263" mass="30009">MPYGYQPAPGNNYVSSPNMNHLNTDPNNYQNTPHFSSGSTDIPEFSSQVSLRNADGDTPHSFVPETQELGKRTQYASWSTEENKVLLTGYFLREAGWSDDDYMSRSLELYSEKENTMFTLVDEWKLVRHQPRYNTGANEYGSSGSKRKSSEDSSVPLLVRPEGRDAAKKKSKAIAGKSSTSRKSKISKEQEFSNLSTVRENFEKSRESIISAMLEYASSQKEVARTKKLEMWMILKNKEDRDDEDEEAYNMLKNDLFGHCLFV</sequence>
<feature type="region of interest" description="Disordered" evidence="1">
    <location>
        <begin position="134"/>
        <end position="190"/>
    </location>
</feature>
<evidence type="ECO:0008006" key="4">
    <source>
        <dbReference type="Google" id="ProtNLM"/>
    </source>
</evidence>